<dbReference type="Proteomes" id="UP000460135">
    <property type="component" value="Unassembled WGS sequence"/>
</dbReference>
<sequence length="110" mass="12720">MGNIKVLTKTGINMKVFWASIEYKYNGNPMKGGFVYVFVKANSETDAYERITSEFQNLKLSISVIEFLTQYDKSTKWNSASETKHYMDIYNSASISNSCVFDTFYAYEHE</sequence>
<protein>
    <submittedName>
        <fullName evidence="1">Uncharacterized protein</fullName>
    </submittedName>
</protein>
<evidence type="ECO:0000313" key="2">
    <source>
        <dbReference type="Proteomes" id="UP000460135"/>
    </source>
</evidence>
<name>A0A6N3V2B5_BACOV</name>
<accession>A0A6N3V2B5</accession>
<reference evidence="1 2" key="1">
    <citation type="journal article" date="2019" name="Nat. Med.">
        <title>A library of human gut bacterial isolates paired with longitudinal multiomics data enables mechanistic microbiome research.</title>
        <authorList>
            <person name="Poyet M."/>
            <person name="Groussin M."/>
            <person name="Gibbons S.M."/>
            <person name="Avila-Pacheco J."/>
            <person name="Jiang X."/>
            <person name="Kearney S.M."/>
            <person name="Perrotta A.R."/>
            <person name="Berdy B."/>
            <person name="Zhao S."/>
            <person name="Lieberman T.D."/>
            <person name="Swanson P.K."/>
            <person name="Smith M."/>
            <person name="Roesemann S."/>
            <person name="Alexander J.E."/>
            <person name="Rich S.A."/>
            <person name="Livny J."/>
            <person name="Vlamakis H."/>
            <person name="Clish C."/>
            <person name="Bullock K."/>
            <person name="Deik A."/>
            <person name="Scott J."/>
            <person name="Pierce K.A."/>
            <person name="Xavier R.J."/>
            <person name="Alm E.J."/>
        </authorList>
    </citation>
    <scope>NUCLEOTIDE SEQUENCE [LARGE SCALE GENOMIC DNA]</scope>
    <source>
        <strain evidence="1 2">BIOML-A183</strain>
    </source>
</reference>
<organism evidence="1 2">
    <name type="scientific">Bacteroides ovatus</name>
    <dbReference type="NCBI Taxonomy" id="28116"/>
    <lineage>
        <taxon>Bacteria</taxon>
        <taxon>Pseudomonadati</taxon>
        <taxon>Bacteroidota</taxon>
        <taxon>Bacteroidia</taxon>
        <taxon>Bacteroidales</taxon>
        <taxon>Bacteroidaceae</taxon>
        <taxon>Bacteroides</taxon>
    </lineage>
</organism>
<evidence type="ECO:0000313" key="1">
    <source>
        <dbReference type="EMBL" id="KAA3797923.1"/>
    </source>
</evidence>
<proteinExistence type="predicted"/>
<dbReference type="AlphaFoldDB" id="A0A6N3V2B5"/>
<gene>
    <name evidence="1" type="ORF">F3F51_26900</name>
</gene>
<dbReference type="EMBL" id="VWLX01000032">
    <property type="protein sequence ID" value="KAA3797923.1"/>
    <property type="molecule type" value="Genomic_DNA"/>
</dbReference>
<comment type="caution">
    <text evidence="1">The sequence shown here is derived from an EMBL/GenBank/DDBJ whole genome shotgun (WGS) entry which is preliminary data.</text>
</comment>